<dbReference type="Proteomes" id="UP001303647">
    <property type="component" value="Unassembled WGS sequence"/>
</dbReference>
<comment type="caution">
    <text evidence="1">The sequence shown here is derived from an EMBL/GenBank/DDBJ whole genome shotgun (WGS) entry which is preliminary data.</text>
</comment>
<proteinExistence type="predicted"/>
<reference evidence="1" key="1">
    <citation type="journal article" date="2023" name="Mol. Phylogenet. Evol.">
        <title>Genome-scale phylogeny and comparative genomics of the fungal order Sordariales.</title>
        <authorList>
            <person name="Hensen N."/>
            <person name="Bonometti L."/>
            <person name="Westerberg I."/>
            <person name="Brannstrom I.O."/>
            <person name="Guillou S."/>
            <person name="Cros-Aarteil S."/>
            <person name="Calhoun S."/>
            <person name="Haridas S."/>
            <person name="Kuo A."/>
            <person name="Mondo S."/>
            <person name="Pangilinan J."/>
            <person name="Riley R."/>
            <person name="LaButti K."/>
            <person name="Andreopoulos B."/>
            <person name="Lipzen A."/>
            <person name="Chen C."/>
            <person name="Yan M."/>
            <person name="Daum C."/>
            <person name="Ng V."/>
            <person name="Clum A."/>
            <person name="Steindorff A."/>
            <person name="Ohm R.A."/>
            <person name="Martin F."/>
            <person name="Silar P."/>
            <person name="Natvig D.O."/>
            <person name="Lalanne C."/>
            <person name="Gautier V."/>
            <person name="Ament-Velasquez S.L."/>
            <person name="Kruys A."/>
            <person name="Hutchinson M.I."/>
            <person name="Powell A.J."/>
            <person name="Barry K."/>
            <person name="Miller A.N."/>
            <person name="Grigoriev I.V."/>
            <person name="Debuchy R."/>
            <person name="Gladieux P."/>
            <person name="Hiltunen Thoren M."/>
            <person name="Johannesson H."/>
        </authorList>
    </citation>
    <scope>NUCLEOTIDE SEQUENCE</scope>
    <source>
        <strain evidence="1">CBS 359.72</strain>
    </source>
</reference>
<organism evidence="1 2">
    <name type="scientific">Corynascus novoguineensis</name>
    <dbReference type="NCBI Taxonomy" id="1126955"/>
    <lineage>
        <taxon>Eukaryota</taxon>
        <taxon>Fungi</taxon>
        <taxon>Dikarya</taxon>
        <taxon>Ascomycota</taxon>
        <taxon>Pezizomycotina</taxon>
        <taxon>Sordariomycetes</taxon>
        <taxon>Sordariomycetidae</taxon>
        <taxon>Sordariales</taxon>
        <taxon>Chaetomiaceae</taxon>
        <taxon>Corynascus</taxon>
    </lineage>
</organism>
<sequence length="98" mass="11472">MFQTPEKLRDFCQLPSLPEVTQTTETALGRLREEQEQEQGQDKEIFDIANVSLRQYLDLKRCTEGDTLVVWFQGKPRYAWLARSRKTEKPSDDVPEPN</sequence>
<name>A0AAN7D3S9_9PEZI</name>
<keyword evidence="2" id="KW-1185">Reference proteome</keyword>
<evidence type="ECO:0000313" key="1">
    <source>
        <dbReference type="EMBL" id="KAK4251738.1"/>
    </source>
</evidence>
<dbReference type="AlphaFoldDB" id="A0AAN7D3S9"/>
<reference evidence="1" key="2">
    <citation type="submission" date="2023-05" db="EMBL/GenBank/DDBJ databases">
        <authorList>
            <consortium name="Lawrence Berkeley National Laboratory"/>
            <person name="Steindorff A."/>
            <person name="Hensen N."/>
            <person name="Bonometti L."/>
            <person name="Westerberg I."/>
            <person name="Brannstrom I.O."/>
            <person name="Guillou S."/>
            <person name="Cros-Aarteil S."/>
            <person name="Calhoun S."/>
            <person name="Haridas S."/>
            <person name="Kuo A."/>
            <person name="Mondo S."/>
            <person name="Pangilinan J."/>
            <person name="Riley R."/>
            <person name="Labutti K."/>
            <person name="Andreopoulos B."/>
            <person name="Lipzen A."/>
            <person name="Chen C."/>
            <person name="Yanf M."/>
            <person name="Daum C."/>
            <person name="Ng V."/>
            <person name="Clum A."/>
            <person name="Ohm R."/>
            <person name="Martin F."/>
            <person name="Silar P."/>
            <person name="Natvig D."/>
            <person name="Lalanne C."/>
            <person name="Gautier V."/>
            <person name="Ament-Velasquez S.L."/>
            <person name="Kruys A."/>
            <person name="Hutchinson M.I."/>
            <person name="Powell A.J."/>
            <person name="Barry K."/>
            <person name="Miller A.N."/>
            <person name="Grigoriev I.V."/>
            <person name="Debuchy R."/>
            <person name="Gladieux P."/>
            <person name="Thoren M.H."/>
            <person name="Johannesson H."/>
        </authorList>
    </citation>
    <scope>NUCLEOTIDE SEQUENCE</scope>
    <source>
        <strain evidence="1">CBS 359.72</strain>
    </source>
</reference>
<accession>A0AAN7D3S9</accession>
<gene>
    <name evidence="1" type="ORF">C7999DRAFT_27815</name>
</gene>
<evidence type="ECO:0000313" key="2">
    <source>
        <dbReference type="Proteomes" id="UP001303647"/>
    </source>
</evidence>
<protein>
    <submittedName>
        <fullName evidence="1">Uncharacterized protein</fullName>
    </submittedName>
</protein>
<dbReference type="EMBL" id="MU857604">
    <property type="protein sequence ID" value="KAK4251738.1"/>
    <property type="molecule type" value="Genomic_DNA"/>
</dbReference>